<name>A0A8X6SEU2_TRICX</name>
<reference evidence="1" key="1">
    <citation type="submission" date="2020-08" db="EMBL/GenBank/DDBJ databases">
        <title>Multicomponent nature underlies the extraordinary mechanical properties of spider dragline silk.</title>
        <authorList>
            <person name="Kono N."/>
            <person name="Nakamura H."/>
            <person name="Mori M."/>
            <person name="Yoshida Y."/>
            <person name="Ohtoshi R."/>
            <person name="Malay A.D."/>
            <person name="Moran D.A.P."/>
            <person name="Tomita M."/>
            <person name="Numata K."/>
            <person name="Arakawa K."/>
        </authorList>
    </citation>
    <scope>NUCLEOTIDE SEQUENCE</scope>
</reference>
<gene>
    <name evidence="1" type="ORF">TNCV_1124281</name>
</gene>
<organism evidence="1 2">
    <name type="scientific">Trichonephila clavipes</name>
    <name type="common">Golden silk orbweaver</name>
    <name type="synonym">Nephila clavipes</name>
    <dbReference type="NCBI Taxonomy" id="2585209"/>
    <lineage>
        <taxon>Eukaryota</taxon>
        <taxon>Metazoa</taxon>
        <taxon>Ecdysozoa</taxon>
        <taxon>Arthropoda</taxon>
        <taxon>Chelicerata</taxon>
        <taxon>Arachnida</taxon>
        <taxon>Araneae</taxon>
        <taxon>Araneomorphae</taxon>
        <taxon>Entelegynae</taxon>
        <taxon>Araneoidea</taxon>
        <taxon>Nephilidae</taxon>
        <taxon>Trichonephila</taxon>
    </lineage>
</organism>
<dbReference type="AlphaFoldDB" id="A0A8X6SEU2"/>
<evidence type="ECO:0000313" key="1">
    <source>
        <dbReference type="EMBL" id="GFY10906.1"/>
    </source>
</evidence>
<comment type="caution">
    <text evidence="1">The sequence shown here is derived from an EMBL/GenBank/DDBJ whole genome shotgun (WGS) entry which is preliminary data.</text>
</comment>
<dbReference type="EMBL" id="BMAU01021301">
    <property type="protein sequence ID" value="GFY10906.1"/>
    <property type="molecule type" value="Genomic_DNA"/>
</dbReference>
<accession>A0A8X6SEU2</accession>
<dbReference type="Proteomes" id="UP000887159">
    <property type="component" value="Unassembled WGS sequence"/>
</dbReference>
<sequence>MHSAEHSFVVADDLRHFGVPESGVLSHPRNVRLLKGLVTLLAKEDFLRNEVIQRYASGLRPDIILLETGPRMTGY</sequence>
<evidence type="ECO:0000313" key="2">
    <source>
        <dbReference type="Proteomes" id="UP000887159"/>
    </source>
</evidence>
<protein>
    <submittedName>
        <fullName evidence="1">Uncharacterized protein</fullName>
    </submittedName>
</protein>
<proteinExistence type="predicted"/>
<keyword evidence="2" id="KW-1185">Reference proteome</keyword>